<dbReference type="PROSITE" id="PS00688">
    <property type="entry name" value="SIGMA54_INTERACT_3"/>
    <property type="match status" value="1"/>
</dbReference>
<evidence type="ECO:0000256" key="4">
    <source>
        <dbReference type="ARBA" id="ARBA00023125"/>
    </source>
</evidence>
<evidence type="ECO:0000256" key="5">
    <source>
        <dbReference type="ARBA" id="ARBA00023163"/>
    </source>
</evidence>
<dbReference type="CDD" id="cd00156">
    <property type="entry name" value="REC"/>
    <property type="match status" value="1"/>
</dbReference>
<keyword evidence="1" id="KW-0547">Nucleotide-binding</keyword>
<dbReference type="Proteomes" id="UP001234916">
    <property type="component" value="Chromosome"/>
</dbReference>
<dbReference type="FunFam" id="3.40.50.300:FF:000006">
    <property type="entry name" value="DNA-binding transcriptional regulator NtrC"/>
    <property type="match status" value="1"/>
</dbReference>
<dbReference type="PROSITE" id="PS50045">
    <property type="entry name" value="SIGMA54_INTERACT_4"/>
    <property type="match status" value="1"/>
</dbReference>
<dbReference type="Gene3D" id="1.10.8.60">
    <property type="match status" value="1"/>
</dbReference>
<dbReference type="InterPro" id="IPR003593">
    <property type="entry name" value="AAA+_ATPase"/>
</dbReference>
<evidence type="ECO:0000313" key="9">
    <source>
        <dbReference type="EMBL" id="WIM06376.1"/>
    </source>
</evidence>
<proteinExistence type="predicted"/>
<dbReference type="SMART" id="SM00448">
    <property type="entry name" value="REC"/>
    <property type="match status" value="1"/>
</dbReference>
<evidence type="ECO:0000256" key="1">
    <source>
        <dbReference type="ARBA" id="ARBA00022741"/>
    </source>
</evidence>
<dbReference type="Pfam" id="PF00072">
    <property type="entry name" value="Response_reg"/>
    <property type="match status" value="1"/>
</dbReference>
<dbReference type="InterPro" id="IPR025662">
    <property type="entry name" value="Sigma_54_int_dom_ATP-bd_1"/>
</dbReference>
<dbReference type="InterPro" id="IPR011006">
    <property type="entry name" value="CheY-like_superfamily"/>
</dbReference>
<dbReference type="KEGG" id="npv:OHM77_03565"/>
<dbReference type="PROSITE" id="PS50110">
    <property type="entry name" value="RESPONSE_REGULATORY"/>
    <property type="match status" value="1"/>
</dbReference>
<dbReference type="InterPro" id="IPR058031">
    <property type="entry name" value="AAA_lid_NorR"/>
</dbReference>
<dbReference type="SUPFAM" id="SSF52172">
    <property type="entry name" value="CheY-like"/>
    <property type="match status" value="1"/>
</dbReference>
<dbReference type="Pfam" id="PF25601">
    <property type="entry name" value="AAA_lid_14"/>
    <property type="match status" value="1"/>
</dbReference>
<dbReference type="SUPFAM" id="SSF46689">
    <property type="entry name" value="Homeodomain-like"/>
    <property type="match status" value="1"/>
</dbReference>
<dbReference type="Gene3D" id="1.10.10.60">
    <property type="entry name" value="Homeodomain-like"/>
    <property type="match status" value="1"/>
</dbReference>
<reference evidence="9" key="1">
    <citation type="journal article" date="2023" name="Nat. Microbiol.">
        <title>Enrichment and characterization of a nitric oxide-reducing microbial community in a continuous bioreactor.</title>
        <authorList>
            <person name="Garrido-Amador P."/>
            <person name="Stortenbeker N."/>
            <person name="Wessels H.J.C.T."/>
            <person name="Speth D.R."/>
            <person name="Garcia-Heredia I."/>
            <person name="Kartal B."/>
        </authorList>
    </citation>
    <scope>NUCLEOTIDE SEQUENCE</scope>
    <source>
        <strain evidence="9">MAG1</strain>
    </source>
</reference>
<dbReference type="InterPro" id="IPR027417">
    <property type="entry name" value="P-loop_NTPase"/>
</dbReference>
<accession>A0AA49J0N6</accession>
<evidence type="ECO:0000256" key="2">
    <source>
        <dbReference type="ARBA" id="ARBA00022840"/>
    </source>
</evidence>
<dbReference type="PANTHER" id="PTHR32071">
    <property type="entry name" value="TRANSCRIPTIONAL REGULATORY PROTEIN"/>
    <property type="match status" value="1"/>
</dbReference>
<evidence type="ECO:0000256" key="6">
    <source>
        <dbReference type="PROSITE-ProRule" id="PRU00169"/>
    </source>
</evidence>
<gene>
    <name evidence="9" type="ORF">OHM77_03565</name>
</gene>
<evidence type="ECO:0000259" key="7">
    <source>
        <dbReference type="PROSITE" id="PS50045"/>
    </source>
</evidence>
<dbReference type="GO" id="GO:0005524">
    <property type="term" value="F:ATP binding"/>
    <property type="evidence" value="ECO:0007669"/>
    <property type="project" value="UniProtKB-KW"/>
</dbReference>
<keyword evidence="6" id="KW-0597">Phosphoprotein</keyword>
<dbReference type="GO" id="GO:0003677">
    <property type="term" value="F:DNA binding"/>
    <property type="evidence" value="ECO:0007669"/>
    <property type="project" value="UniProtKB-KW"/>
</dbReference>
<dbReference type="PROSITE" id="PS00676">
    <property type="entry name" value="SIGMA54_INTERACT_2"/>
    <property type="match status" value="1"/>
</dbReference>
<feature type="modified residue" description="4-aspartylphosphate" evidence="6">
    <location>
        <position position="54"/>
    </location>
</feature>
<feature type="domain" description="Response regulatory" evidence="8">
    <location>
        <begin position="5"/>
        <end position="119"/>
    </location>
</feature>
<dbReference type="SUPFAM" id="SSF52540">
    <property type="entry name" value="P-loop containing nucleoside triphosphate hydrolases"/>
    <property type="match status" value="1"/>
</dbReference>
<dbReference type="InterPro" id="IPR002078">
    <property type="entry name" value="Sigma_54_int"/>
</dbReference>
<organism evidence="9">
    <name type="scientific">Candidatus Nitricoxidivorans perseverans</name>
    <dbReference type="NCBI Taxonomy" id="2975601"/>
    <lineage>
        <taxon>Bacteria</taxon>
        <taxon>Pseudomonadati</taxon>
        <taxon>Pseudomonadota</taxon>
        <taxon>Betaproteobacteria</taxon>
        <taxon>Nitrosomonadales</taxon>
        <taxon>Sterolibacteriaceae</taxon>
        <taxon>Candidatus Nitricoxidivorans</taxon>
    </lineage>
</organism>
<dbReference type="CDD" id="cd00009">
    <property type="entry name" value="AAA"/>
    <property type="match status" value="1"/>
</dbReference>
<dbReference type="Gene3D" id="3.40.50.300">
    <property type="entry name" value="P-loop containing nucleotide triphosphate hydrolases"/>
    <property type="match status" value="1"/>
</dbReference>
<dbReference type="Pfam" id="PF00158">
    <property type="entry name" value="Sigma54_activat"/>
    <property type="match status" value="1"/>
</dbReference>
<dbReference type="Gene3D" id="3.40.50.2300">
    <property type="match status" value="1"/>
</dbReference>
<name>A0AA49J0N6_9PROT</name>
<dbReference type="GO" id="GO:0000160">
    <property type="term" value="P:phosphorelay signal transduction system"/>
    <property type="evidence" value="ECO:0007669"/>
    <property type="project" value="InterPro"/>
</dbReference>
<sequence length="454" mass="49618">MTKTKILLVDDDPFSRRLFGDLLGDRGIPLTQAVNCAQARAAFHAADFNLVLLDQRLPDGNGLDMFAEMREERPRQVAILVTGYADVRDAVRAVRAGLFDYLTKPFGNLEELEAVIDKALELDGAYREIARLRETLAAGGEEPTTIGRSAAIGGLLMQARQVAPLDTTVLIEGESGTGKELVARLIHGLSRRAGGRLLEVNCGALSESLLESALFGYEKGAFTGAAKATPGYFEEANGGTLFLDEIADMSPKLQSSLLRVLQEGTFSRLGETRKRQSDFRLVLATNRPLAAEVEAGRFRIDLYYRVNVVVLRTPPLRERPEDILPLALHFLDHFNRKFGRDAGPFTPEALAALEAAHWPGNVRELKHLVERVVAVKAAGPIVAPDLALPRSPGSVPGTTGLPTYRDAKDAFERDYFTRLVVQAGNNVTEAARLSGIARQNLYPHLKRIGIDTNS</sequence>
<dbReference type="AlphaFoldDB" id="A0AA49J0N6"/>
<dbReference type="InterPro" id="IPR025943">
    <property type="entry name" value="Sigma_54_int_dom_ATP-bd_2"/>
</dbReference>
<dbReference type="InterPro" id="IPR001789">
    <property type="entry name" value="Sig_transdc_resp-reg_receiver"/>
</dbReference>
<keyword evidence="3" id="KW-0805">Transcription regulation</keyword>
<keyword evidence="5" id="KW-0804">Transcription</keyword>
<keyword evidence="4" id="KW-0238">DNA-binding</keyword>
<feature type="domain" description="Sigma-54 factor interaction" evidence="7">
    <location>
        <begin position="145"/>
        <end position="374"/>
    </location>
</feature>
<keyword evidence="2" id="KW-0067">ATP-binding</keyword>
<dbReference type="InterPro" id="IPR009057">
    <property type="entry name" value="Homeodomain-like_sf"/>
</dbReference>
<dbReference type="GO" id="GO:0006355">
    <property type="term" value="P:regulation of DNA-templated transcription"/>
    <property type="evidence" value="ECO:0007669"/>
    <property type="project" value="InterPro"/>
</dbReference>
<evidence type="ECO:0000256" key="3">
    <source>
        <dbReference type="ARBA" id="ARBA00023015"/>
    </source>
</evidence>
<dbReference type="SMART" id="SM00382">
    <property type="entry name" value="AAA"/>
    <property type="match status" value="1"/>
</dbReference>
<evidence type="ECO:0000259" key="8">
    <source>
        <dbReference type="PROSITE" id="PS50110"/>
    </source>
</evidence>
<dbReference type="PROSITE" id="PS00675">
    <property type="entry name" value="SIGMA54_INTERACT_1"/>
    <property type="match status" value="1"/>
</dbReference>
<dbReference type="EMBL" id="CP107246">
    <property type="protein sequence ID" value="WIM06376.1"/>
    <property type="molecule type" value="Genomic_DNA"/>
</dbReference>
<protein>
    <submittedName>
        <fullName evidence="9">Sigma-54 dependent transcriptional regulator</fullName>
    </submittedName>
</protein>
<dbReference type="InterPro" id="IPR025944">
    <property type="entry name" value="Sigma_54_int_dom_CS"/>
</dbReference>